<dbReference type="SUPFAM" id="SSF54826">
    <property type="entry name" value="Enolase N-terminal domain-like"/>
    <property type="match status" value="1"/>
</dbReference>
<dbReference type="PANTHER" id="PTHR48080">
    <property type="entry name" value="D-GALACTONATE DEHYDRATASE-RELATED"/>
    <property type="match status" value="1"/>
</dbReference>
<dbReference type="InterPro" id="IPR013342">
    <property type="entry name" value="Mandelate_racemase_C"/>
</dbReference>
<evidence type="ECO:0000259" key="2">
    <source>
        <dbReference type="SMART" id="SM00922"/>
    </source>
</evidence>
<keyword evidence="1 3" id="KW-0456">Lyase</keyword>
<dbReference type="Gene3D" id="3.30.390.10">
    <property type="entry name" value="Enolase-like, N-terminal domain"/>
    <property type="match status" value="1"/>
</dbReference>
<dbReference type="GO" id="GO:0009063">
    <property type="term" value="P:amino acid catabolic process"/>
    <property type="evidence" value="ECO:0007669"/>
    <property type="project" value="InterPro"/>
</dbReference>
<protein>
    <submittedName>
        <fullName evidence="3">Gluconate dehydratase</fullName>
        <ecNumber evidence="3">4.2.1.39</ecNumber>
    </submittedName>
</protein>
<sequence length="383" mass="40816">MANQRKIAGVRTVAVGAGWRNYVFVQVDTSDGLTGLGEASLGGQTHAVLGAVRDLEPLLLGADPSRIEHLWQQAYRHAFWHGGPTFLSALAGVEVALWDIRGQALGVPIHKLLGGPVRDRIRAYANGPRGDTPEEVAGSAVDLVGRGFTALKMAPWEAMPILASRGRIDAGIEKVRAVREAVGPAVDLMVDAHGRLSPPVATRAAKALAPLGITFLEEPTLPGHAPALVRVARESPVPIAVGERHYTRWAFDELLASRTIAVLQPDIIQSGGIAEARRVAAMAEAHFVAVAPHNPWSWVNTVASLHLDAALPNFLMQEVVTDPEPWNEAVIADPPRLDAEGFFPAPTAPGLGIALDPQAAKRFPPVTGRPPALWHDDGSVADW</sequence>
<evidence type="ECO:0000313" key="3">
    <source>
        <dbReference type="EMBL" id="CAA9547933.1"/>
    </source>
</evidence>
<dbReference type="Gene3D" id="3.20.20.120">
    <property type="entry name" value="Enolase-like C-terminal domain"/>
    <property type="match status" value="1"/>
</dbReference>
<dbReference type="SFLD" id="SFLDG00179">
    <property type="entry name" value="mandelate_racemase"/>
    <property type="match status" value="1"/>
</dbReference>
<dbReference type="AlphaFoldDB" id="A0A6J4UDS2"/>
<dbReference type="EMBL" id="CADCWL010000023">
    <property type="protein sequence ID" value="CAA9547933.1"/>
    <property type="molecule type" value="Genomic_DNA"/>
</dbReference>
<feature type="domain" description="Mandelate racemase/muconate lactonizing enzyme C-terminal" evidence="2">
    <location>
        <begin position="133"/>
        <end position="238"/>
    </location>
</feature>
<dbReference type="InterPro" id="IPR018110">
    <property type="entry name" value="Mandel_Rmase/mucon_lact_enz_CS"/>
</dbReference>
<dbReference type="Pfam" id="PF02746">
    <property type="entry name" value="MR_MLE_N"/>
    <property type="match status" value="1"/>
</dbReference>
<dbReference type="SUPFAM" id="SSF51604">
    <property type="entry name" value="Enolase C-terminal domain-like"/>
    <property type="match status" value="1"/>
</dbReference>
<dbReference type="PROSITE" id="PS00909">
    <property type="entry name" value="MR_MLE_2"/>
    <property type="match status" value="1"/>
</dbReference>
<name>A0A6J4UDS2_9BACT</name>
<dbReference type="PROSITE" id="PS00908">
    <property type="entry name" value="MR_MLE_1"/>
    <property type="match status" value="1"/>
</dbReference>
<dbReference type="SMART" id="SM00922">
    <property type="entry name" value="MR_MLE"/>
    <property type="match status" value="1"/>
</dbReference>
<gene>
    <name evidence="3" type="ORF">AVDCRST_MAG19-533</name>
</gene>
<dbReference type="GO" id="GO:0047929">
    <property type="term" value="F:gluconate dehydratase activity"/>
    <property type="evidence" value="ECO:0007669"/>
    <property type="project" value="UniProtKB-EC"/>
</dbReference>
<dbReference type="NCBIfam" id="NF010624">
    <property type="entry name" value="PRK14017.1"/>
    <property type="match status" value="1"/>
</dbReference>
<dbReference type="PANTHER" id="PTHR48080:SF2">
    <property type="entry name" value="D-GALACTONATE DEHYDRATASE"/>
    <property type="match status" value="1"/>
</dbReference>
<dbReference type="EC" id="4.2.1.39" evidence="3"/>
<evidence type="ECO:0000256" key="1">
    <source>
        <dbReference type="ARBA" id="ARBA00023239"/>
    </source>
</evidence>
<dbReference type="SFLD" id="SFLDS00001">
    <property type="entry name" value="Enolase"/>
    <property type="match status" value="1"/>
</dbReference>
<dbReference type="InterPro" id="IPR013341">
    <property type="entry name" value="Mandelate_racemase_N_dom"/>
</dbReference>
<organism evidence="3">
    <name type="scientific">uncultured Thermomicrobiales bacterium</name>
    <dbReference type="NCBI Taxonomy" id="1645740"/>
    <lineage>
        <taxon>Bacteria</taxon>
        <taxon>Pseudomonadati</taxon>
        <taxon>Thermomicrobiota</taxon>
        <taxon>Thermomicrobia</taxon>
        <taxon>Thermomicrobiales</taxon>
        <taxon>environmental samples</taxon>
    </lineage>
</organism>
<dbReference type="InterPro" id="IPR034593">
    <property type="entry name" value="DgoD-like"/>
</dbReference>
<proteinExistence type="predicted"/>
<accession>A0A6J4UDS2</accession>
<dbReference type="InterPro" id="IPR029065">
    <property type="entry name" value="Enolase_C-like"/>
</dbReference>
<reference evidence="3" key="1">
    <citation type="submission" date="2020-02" db="EMBL/GenBank/DDBJ databases">
        <authorList>
            <person name="Meier V. D."/>
        </authorList>
    </citation>
    <scope>NUCLEOTIDE SEQUENCE</scope>
    <source>
        <strain evidence="3">AVDCRST_MAG19</strain>
    </source>
</reference>
<dbReference type="InterPro" id="IPR036849">
    <property type="entry name" value="Enolase-like_C_sf"/>
</dbReference>
<dbReference type="InterPro" id="IPR029017">
    <property type="entry name" value="Enolase-like_N"/>
</dbReference>
<dbReference type="Pfam" id="PF13378">
    <property type="entry name" value="MR_MLE_C"/>
    <property type="match status" value="1"/>
</dbReference>